<reference evidence="2 3" key="1">
    <citation type="journal article" date="2008" name="PLoS Genet.">
        <title>Genomic islands in the pathogenic filamentous fungus Aspergillus fumigatus.</title>
        <authorList>
            <person name="Fedorova N.D."/>
            <person name="Khaldi N."/>
            <person name="Joardar V.S."/>
            <person name="Maiti R."/>
            <person name="Amedeo P."/>
            <person name="Anderson M.J."/>
            <person name="Crabtree J."/>
            <person name="Silva J.C."/>
            <person name="Badger J.H."/>
            <person name="Albarraq A."/>
            <person name="Angiuoli S."/>
            <person name="Bussey H."/>
            <person name="Bowyer P."/>
            <person name="Cotty P.J."/>
            <person name="Dyer P.S."/>
            <person name="Egan A."/>
            <person name="Galens K."/>
            <person name="Fraser-Liggett C.M."/>
            <person name="Haas B.J."/>
            <person name="Inman J.M."/>
            <person name="Kent R."/>
            <person name="Lemieux S."/>
            <person name="Malavazi I."/>
            <person name="Orvis J."/>
            <person name="Roemer T."/>
            <person name="Ronning C.M."/>
            <person name="Sundaram J.P."/>
            <person name="Sutton G."/>
            <person name="Turner G."/>
            <person name="Venter J.C."/>
            <person name="White O.R."/>
            <person name="Whitty B.R."/>
            <person name="Youngman P."/>
            <person name="Wolfe K.H."/>
            <person name="Goldman G.H."/>
            <person name="Wortman J.R."/>
            <person name="Jiang B."/>
            <person name="Denning D.W."/>
            <person name="Nierman W.C."/>
        </authorList>
    </citation>
    <scope>NUCLEOTIDE SEQUENCE [LARGE SCALE GENOMIC DNA]</scope>
    <source>
        <strain evidence="3">ATCC 1007 / CBS 513.65 / DSM 816 / NCTC 3887 / NRRL 1</strain>
    </source>
</reference>
<feature type="region of interest" description="Disordered" evidence="1">
    <location>
        <begin position="213"/>
        <end position="261"/>
    </location>
</feature>
<dbReference type="EMBL" id="DS027060">
    <property type="protein sequence ID" value="EAW06609.1"/>
    <property type="molecule type" value="Genomic_DNA"/>
</dbReference>
<evidence type="ECO:0000313" key="2">
    <source>
        <dbReference type="EMBL" id="EAW06609.1"/>
    </source>
</evidence>
<accession>A1CTH2</accession>
<dbReference type="OrthoDB" id="4508069at2759"/>
<dbReference type="VEuPathDB" id="FungiDB:ACLA_083020"/>
<dbReference type="GeneID" id="4699855"/>
<evidence type="ECO:0000256" key="1">
    <source>
        <dbReference type="SAM" id="MobiDB-lite"/>
    </source>
</evidence>
<feature type="compositionally biased region" description="Basic and acidic residues" evidence="1">
    <location>
        <begin position="226"/>
        <end position="240"/>
    </location>
</feature>
<feature type="region of interest" description="Disordered" evidence="1">
    <location>
        <begin position="39"/>
        <end position="68"/>
    </location>
</feature>
<dbReference type="RefSeq" id="XP_001268035.1">
    <property type="nucleotide sequence ID" value="XM_001268034.1"/>
</dbReference>
<protein>
    <submittedName>
        <fullName evidence="2">Uncharacterized protein</fullName>
    </submittedName>
</protein>
<dbReference type="HOGENOM" id="CLU_1094554_0_0_1"/>
<organism evidence="2 3">
    <name type="scientific">Aspergillus clavatus (strain ATCC 1007 / CBS 513.65 / DSM 816 / NCTC 3887 / NRRL 1 / QM 1276 / 107)</name>
    <dbReference type="NCBI Taxonomy" id="344612"/>
    <lineage>
        <taxon>Eukaryota</taxon>
        <taxon>Fungi</taxon>
        <taxon>Dikarya</taxon>
        <taxon>Ascomycota</taxon>
        <taxon>Pezizomycotina</taxon>
        <taxon>Eurotiomycetes</taxon>
        <taxon>Eurotiomycetidae</taxon>
        <taxon>Eurotiales</taxon>
        <taxon>Aspergillaceae</taxon>
        <taxon>Aspergillus</taxon>
        <taxon>Aspergillus subgen. Fumigati</taxon>
    </lineage>
</organism>
<keyword evidence="3" id="KW-1185">Reference proteome</keyword>
<evidence type="ECO:0000313" key="3">
    <source>
        <dbReference type="Proteomes" id="UP000006701"/>
    </source>
</evidence>
<gene>
    <name evidence="2" type="ORF">ACLA_083020</name>
</gene>
<sequence>MSSFFWSRLRRHRGESSIVESSPHPAMWSSAASSPVFSAHDSKSGCNHHADTNKRTQSAAHHEGLGRRGMPFKKTEFLTPRRQSMNSTVDPADHEPAFIWKDISPPVDSDQIGITVYFNSELLPDAKPYPDYMDSRSAGGISLPAYANSIRTTPMNSSSYSPTQSLQEDHERQAFLENAVREKMLGSGGALPLYNEVSGAVIVDQEGLPHFLSPQEEAQRKKSLKRAVEEKMKGLPRRTEFNWAQAPHGPTLPAYSPGRHG</sequence>
<dbReference type="KEGG" id="act:ACLA_083020"/>
<proteinExistence type="predicted"/>
<dbReference type="AlphaFoldDB" id="A1CTH2"/>
<feature type="compositionally biased region" description="Basic and acidic residues" evidence="1">
    <location>
        <begin position="40"/>
        <end position="66"/>
    </location>
</feature>
<dbReference type="Proteomes" id="UP000006701">
    <property type="component" value="Unassembled WGS sequence"/>
</dbReference>
<name>A1CTH2_ASPCL</name>